<keyword evidence="4" id="KW-0676">Redox-active center</keyword>
<organism evidence="6">
    <name type="scientific">sediment metagenome</name>
    <dbReference type="NCBI Taxonomy" id="749907"/>
    <lineage>
        <taxon>unclassified sequences</taxon>
        <taxon>metagenomes</taxon>
        <taxon>ecological metagenomes</taxon>
    </lineage>
</organism>
<dbReference type="PRINTS" id="PR00421">
    <property type="entry name" value="THIOREDOXIN"/>
</dbReference>
<dbReference type="InterPro" id="IPR005746">
    <property type="entry name" value="Thioredoxin"/>
</dbReference>
<keyword evidence="2" id="KW-0249">Electron transport</keyword>
<dbReference type="InterPro" id="IPR017937">
    <property type="entry name" value="Thioredoxin_CS"/>
</dbReference>
<comment type="caution">
    <text evidence="6">The sequence shown here is derived from an EMBL/GenBank/DDBJ whole genome shotgun (WGS) entry which is preliminary data.</text>
</comment>
<dbReference type="InterPro" id="IPR013766">
    <property type="entry name" value="Thioredoxin_domain"/>
</dbReference>
<dbReference type="InterPro" id="IPR036249">
    <property type="entry name" value="Thioredoxin-like_sf"/>
</dbReference>
<evidence type="ECO:0000256" key="4">
    <source>
        <dbReference type="ARBA" id="ARBA00023284"/>
    </source>
</evidence>
<sequence length="105" mass="11864">MTKEITDSNFEQEILNSKSPILVDFWAPWCGPCKQLGPIVDELSKDMEGKVEVYKCNIDENPESPSKYAVRGIPTLMIFKDGKLVNSKVGSLPKSALYEWVRNNL</sequence>
<evidence type="ECO:0000256" key="2">
    <source>
        <dbReference type="ARBA" id="ARBA00022982"/>
    </source>
</evidence>
<dbReference type="PANTHER" id="PTHR45663">
    <property type="entry name" value="GEO12009P1"/>
    <property type="match status" value="1"/>
</dbReference>
<name>D9PN43_9ZZZZ</name>
<reference evidence="6" key="1">
    <citation type="submission" date="2010-07" db="EMBL/GenBank/DDBJ databases">
        <authorList>
            <consortium name="CONSOLIDER consortium CSD2007-00005"/>
            <person name="Guazzaroni M.-E."/>
            <person name="Richter M."/>
            <person name="Garcia-Salamanca A."/>
            <person name="Yarza P."/>
            <person name="Ferrer M."/>
        </authorList>
    </citation>
    <scope>NUCLEOTIDE SEQUENCE</scope>
</reference>
<evidence type="ECO:0000259" key="5">
    <source>
        <dbReference type="PROSITE" id="PS51352"/>
    </source>
</evidence>
<dbReference type="EMBL" id="ADZX01000917">
    <property type="protein sequence ID" value="EFK95014.1"/>
    <property type="molecule type" value="Genomic_DNA"/>
</dbReference>
<dbReference type="GO" id="GO:0019153">
    <property type="term" value="F:protein-disulfide reductase (glutathione) activity"/>
    <property type="evidence" value="ECO:0007669"/>
    <property type="project" value="UniProtKB-EC"/>
</dbReference>
<feature type="domain" description="Thioredoxin" evidence="5">
    <location>
        <begin position="1"/>
        <end position="105"/>
    </location>
</feature>
<dbReference type="NCBIfam" id="TIGR01068">
    <property type="entry name" value="thioredoxin"/>
    <property type="match status" value="1"/>
</dbReference>
<evidence type="ECO:0000313" key="6">
    <source>
        <dbReference type="EMBL" id="EFK95014.1"/>
    </source>
</evidence>
<dbReference type="AlphaFoldDB" id="D9PN43"/>
<dbReference type="PANTHER" id="PTHR45663:SF11">
    <property type="entry name" value="GEO12009P1"/>
    <property type="match status" value="1"/>
</dbReference>
<keyword evidence="1" id="KW-0813">Transport</keyword>
<evidence type="ECO:0000256" key="1">
    <source>
        <dbReference type="ARBA" id="ARBA00022448"/>
    </source>
</evidence>
<gene>
    <name evidence="6" type="primary">trxA</name>
    <name evidence="6" type="ORF">LDC_2972</name>
</gene>
<dbReference type="PROSITE" id="PS00194">
    <property type="entry name" value="THIOREDOXIN_1"/>
    <property type="match status" value="1"/>
</dbReference>
<keyword evidence="6" id="KW-0560">Oxidoreductase</keyword>
<proteinExistence type="predicted"/>
<dbReference type="CDD" id="cd02947">
    <property type="entry name" value="TRX_family"/>
    <property type="match status" value="1"/>
</dbReference>
<dbReference type="FunFam" id="3.40.30.10:FF:000001">
    <property type="entry name" value="Thioredoxin"/>
    <property type="match status" value="1"/>
</dbReference>
<dbReference type="Gene3D" id="3.40.30.10">
    <property type="entry name" value="Glutaredoxin"/>
    <property type="match status" value="1"/>
</dbReference>
<dbReference type="PIRSF" id="PIRSF000077">
    <property type="entry name" value="Thioredoxin"/>
    <property type="match status" value="1"/>
</dbReference>
<dbReference type="EC" id="1.8.4.2" evidence="6"/>
<dbReference type="Pfam" id="PF00085">
    <property type="entry name" value="Thioredoxin"/>
    <property type="match status" value="1"/>
</dbReference>
<protein>
    <submittedName>
        <fullName evidence="6">Thioredoxin</fullName>
        <ecNumber evidence="6">1.8.4.2</ecNumber>
    </submittedName>
</protein>
<dbReference type="SUPFAM" id="SSF52833">
    <property type="entry name" value="Thioredoxin-like"/>
    <property type="match status" value="1"/>
</dbReference>
<keyword evidence="3" id="KW-1015">Disulfide bond</keyword>
<reference evidence="6" key="2">
    <citation type="journal article" date="2011" name="Microb. Ecol.">
        <title>Taxonomic and Functional Metagenomic Profiling of the Microbial Community in the Anoxic Sediment of a Sub-saline Shallow Lake (Laguna de Carrizo, Central Spain).</title>
        <authorList>
            <person name="Ferrer M."/>
            <person name="Guazzaroni M.E."/>
            <person name="Richter M."/>
            <person name="Garcia-Salamanca A."/>
            <person name="Yarza P."/>
            <person name="Suarez-Suarez A."/>
            <person name="Solano J."/>
            <person name="Alcaide M."/>
            <person name="van Dillewijn P."/>
            <person name="Molina-Henares M.A."/>
            <person name="Lopez-Cortes N."/>
            <person name="Al-Ramahi Y."/>
            <person name="Guerrero C."/>
            <person name="Acosta A."/>
            <person name="de Eugenio L.I."/>
            <person name="Martinez V."/>
            <person name="Marques S."/>
            <person name="Rojo F."/>
            <person name="Santero E."/>
            <person name="Genilloud O."/>
            <person name="Perez-Perez J."/>
            <person name="Rossello-Mora R."/>
            <person name="Ramos J.L."/>
        </authorList>
    </citation>
    <scope>NUCLEOTIDE SEQUENCE</scope>
</reference>
<accession>D9PN43</accession>
<evidence type="ECO:0000256" key="3">
    <source>
        <dbReference type="ARBA" id="ARBA00023157"/>
    </source>
</evidence>
<dbReference type="PROSITE" id="PS51352">
    <property type="entry name" value="THIOREDOXIN_2"/>
    <property type="match status" value="1"/>
</dbReference>
<dbReference type="GO" id="GO:0005737">
    <property type="term" value="C:cytoplasm"/>
    <property type="evidence" value="ECO:0007669"/>
    <property type="project" value="TreeGrafter"/>
</dbReference>